<evidence type="ECO:0000256" key="8">
    <source>
        <dbReference type="ARBA" id="ARBA00023136"/>
    </source>
</evidence>
<keyword evidence="12" id="KW-1185">Reference proteome</keyword>
<keyword evidence="9" id="KW-0046">Antibiotic resistance</keyword>
<dbReference type="CDD" id="cd13143">
    <property type="entry name" value="MATE_MepA_like"/>
    <property type="match status" value="1"/>
</dbReference>
<organism evidence="11 12">
    <name type="scientific">Asaccharospora irregularis DSM 2635</name>
    <dbReference type="NCBI Taxonomy" id="1121321"/>
    <lineage>
        <taxon>Bacteria</taxon>
        <taxon>Bacillati</taxon>
        <taxon>Bacillota</taxon>
        <taxon>Clostridia</taxon>
        <taxon>Peptostreptococcales</taxon>
        <taxon>Peptostreptococcaceae</taxon>
        <taxon>Asaccharospora</taxon>
    </lineage>
</organism>
<keyword evidence="8 10" id="KW-0472">Membrane</keyword>
<comment type="similarity">
    <text evidence="2">Belongs to the multi antimicrobial extrusion (MATE) (TC 2.A.66.1) family. MepA subfamily.</text>
</comment>
<dbReference type="STRING" id="1121321.SAMN04488530_11158"/>
<dbReference type="InterPro" id="IPR002528">
    <property type="entry name" value="MATE_fam"/>
</dbReference>
<evidence type="ECO:0000256" key="7">
    <source>
        <dbReference type="ARBA" id="ARBA00022989"/>
    </source>
</evidence>
<proteinExistence type="inferred from homology"/>
<dbReference type="GO" id="GO:0042910">
    <property type="term" value="F:xenobiotic transmembrane transporter activity"/>
    <property type="evidence" value="ECO:0007669"/>
    <property type="project" value="InterPro"/>
</dbReference>
<dbReference type="PANTHER" id="PTHR43823">
    <property type="entry name" value="SPORULATION PROTEIN YKVU"/>
    <property type="match status" value="1"/>
</dbReference>
<evidence type="ECO:0000256" key="5">
    <source>
        <dbReference type="ARBA" id="ARBA00022475"/>
    </source>
</evidence>
<feature type="transmembrane region" description="Helical" evidence="10">
    <location>
        <begin position="270"/>
        <end position="291"/>
    </location>
</feature>
<evidence type="ECO:0000256" key="3">
    <source>
        <dbReference type="ARBA" id="ARBA00022106"/>
    </source>
</evidence>
<feature type="transmembrane region" description="Helical" evidence="10">
    <location>
        <begin position="61"/>
        <end position="83"/>
    </location>
</feature>
<dbReference type="AlphaFoldDB" id="A0A1M5NSP3"/>
<evidence type="ECO:0000256" key="2">
    <source>
        <dbReference type="ARBA" id="ARBA00008417"/>
    </source>
</evidence>
<dbReference type="RefSeq" id="WP_073125602.1">
    <property type="nucleotide sequence ID" value="NZ_BAABCH010000100.1"/>
</dbReference>
<feature type="transmembrane region" description="Helical" evidence="10">
    <location>
        <begin position="95"/>
        <end position="117"/>
    </location>
</feature>
<gene>
    <name evidence="11" type="ORF">SAMN04488530_11158</name>
</gene>
<protein>
    <recommendedName>
        <fullName evidence="3">Multidrug export protein MepA</fullName>
    </recommendedName>
</protein>
<evidence type="ECO:0000256" key="9">
    <source>
        <dbReference type="ARBA" id="ARBA00023251"/>
    </source>
</evidence>
<dbReference type="GO" id="GO:0005886">
    <property type="term" value="C:plasma membrane"/>
    <property type="evidence" value="ECO:0007669"/>
    <property type="project" value="UniProtKB-SubCell"/>
</dbReference>
<feature type="transmembrane region" description="Helical" evidence="10">
    <location>
        <begin position="20"/>
        <end position="41"/>
    </location>
</feature>
<dbReference type="Proteomes" id="UP000243255">
    <property type="component" value="Unassembled WGS sequence"/>
</dbReference>
<dbReference type="GO" id="GO:0015297">
    <property type="term" value="F:antiporter activity"/>
    <property type="evidence" value="ECO:0007669"/>
    <property type="project" value="InterPro"/>
</dbReference>
<feature type="transmembrane region" description="Helical" evidence="10">
    <location>
        <begin position="197"/>
        <end position="216"/>
    </location>
</feature>
<evidence type="ECO:0000313" key="12">
    <source>
        <dbReference type="Proteomes" id="UP000243255"/>
    </source>
</evidence>
<name>A0A1M5NSP3_9FIRM</name>
<accession>A0A1M5NSP3</accession>
<evidence type="ECO:0000313" key="11">
    <source>
        <dbReference type="EMBL" id="SHG92219.1"/>
    </source>
</evidence>
<dbReference type="GO" id="GO:0046677">
    <property type="term" value="P:response to antibiotic"/>
    <property type="evidence" value="ECO:0007669"/>
    <property type="project" value="UniProtKB-KW"/>
</dbReference>
<feature type="transmembrane region" description="Helical" evidence="10">
    <location>
        <begin position="165"/>
        <end position="191"/>
    </location>
</feature>
<evidence type="ECO:0000256" key="6">
    <source>
        <dbReference type="ARBA" id="ARBA00022692"/>
    </source>
</evidence>
<dbReference type="InterPro" id="IPR045070">
    <property type="entry name" value="MATE_MepA-like"/>
</dbReference>
<feature type="transmembrane region" description="Helical" evidence="10">
    <location>
        <begin position="237"/>
        <end position="258"/>
    </location>
</feature>
<dbReference type="InterPro" id="IPR051327">
    <property type="entry name" value="MATE_MepA_subfamily"/>
</dbReference>
<keyword evidence="4" id="KW-0813">Transport</keyword>
<evidence type="ECO:0000256" key="4">
    <source>
        <dbReference type="ARBA" id="ARBA00022448"/>
    </source>
</evidence>
<dbReference type="PANTHER" id="PTHR43823:SF3">
    <property type="entry name" value="MULTIDRUG EXPORT PROTEIN MEPA"/>
    <property type="match status" value="1"/>
</dbReference>
<evidence type="ECO:0000256" key="1">
    <source>
        <dbReference type="ARBA" id="ARBA00004651"/>
    </source>
</evidence>
<keyword evidence="6 10" id="KW-0812">Transmembrane</keyword>
<feature type="transmembrane region" description="Helical" evidence="10">
    <location>
        <begin position="387"/>
        <end position="411"/>
    </location>
</feature>
<dbReference type="PIRSF" id="PIRSF006603">
    <property type="entry name" value="DinF"/>
    <property type="match status" value="1"/>
</dbReference>
<reference evidence="12" key="1">
    <citation type="submission" date="2016-11" db="EMBL/GenBank/DDBJ databases">
        <authorList>
            <person name="Varghese N."/>
            <person name="Submissions S."/>
        </authorList>
    </citation>
    <scope>NUCLEOTIDE SEQUENCE [LARGE SCALE GENOMIC DNA]</scope>
    <source>
        <strain evidence="12">DSM 2635</strain>
    </source>
</reference>
<keyword evidence="7 10" id="KW-1133">Transmembrane helix</keyword>
<feature type="transmembrane region" description="Helical" evidence="10">
    <location>
        <begin position="322"/>
        <end position="345"/>
    </location>
</feature>
<keyword evidence="5" id="KW-1003">Cell membrane</keyword>
<evidence type="ECO:0000256" key="10">
    <source>
        <dbReference type="SAM" id="Phobius"/>
    </source>
</evidence>
<feature type="transmembrane region" description="Helical" evidence="10">
    <location>
        <begin position="137"/>
        <end position="158"/>
    </location>
</feature>
<feature type="transmembrane region" description="Helical" evidence="10">
    <location>
        <begin position="357"/>
        <end position="380"/>
    </location>
</feature>
<comment type="subcellular location">
    <subcellularLocation>
        <location evidence="1">Cell membrane</location>
        <topology evidence="1">Multi-pass membrane protein</topology>
    </subcellularLocation>
</comment>
<dbReference type="OrthoDB" id="305360at2"/>
<dbReference type="EMBL" id="FQWX01000011">
    <property type="protein sequence ID" value="SHG92219.1"/>
    <property type="molecule type" value="Genomic_DNA"/>
</dbReference>
<dbReference type="Pfam" id="PF01554">
    <property type="entry name" value="MatE"/>
    <property type="match status" value="2"/>
</dbReference>
<sequence length="463" mass="51279">MDNNMSINENLSLGKRFIKFLAPSVVAMWIFSLYTMVDGIFVSKGAGELALAAVNISMPFINFVFATSLLFSTGASTIIAIYLGKKDIKSANEAFSLNIATITILSVLIALFSLLNLDKIAIFLGATDSTFEMIKDYLSIIILFNGFFMVSYSLEVIVKTDGFPFLATIGVIISALANIALDYFFVIVFGWGVKGAAIATGLSQVFSTIFFLVHFFKKNSTLNFSKFKINFKDLKRIICIGFPDSITELSGGIVIMLFNQSLLKHIGESAIISYSVICYINTLVLMTMIGITQGMQPLSSFYYGRENLYNVKKLLKMGLKAVTFASILTFIICMVFTKPIVFLFINPMETELFKYSLHVFRLFSVSFLFLGYNVIISGFFASIEKPILSTIISLSRGLVVISISLFAMIFIFGGEGIWISTGVSEFICIFISLVFLKSNPLHVKSSNKSNNESNNEKLQALNN</sequence>
<dbReference type="InterPro" id="IPR048279">
    <property type="entry name" value="MdtK-like"/>
</dbReference>
<feature type="transmembrane region" description="Helical" evidence="10">
    <location>
        <begin position="417"/>
        <end position="436"/>
    </location>
</feature>